<dbReference type="KEGG" id="fsy:FsymDg_4228"/>
<feature type="region of interest" description="Disordered" evidence="8">
    <location>
        <begin position="737"/>
        <end position="783"/>
    </location>
</feature>
<feature type="region of interest" description="Disordered" evidence="8">
    <location>
        <begin position="1"/>
        <end position="29"/>
    </location>
</feature>
<gene>
    <name evidence="10" type="ordered locus">FsymDg_4228</name>
</gene>
<keyword evidence="4" id="KW-1003">Cell membrane</keyword>
<name>F8AXS3_9ACTN</name>
<dbReference type="GO" id="GO:0005524">
    <property type="term" value="F:ATP binding"/>
    <property type="evidence" value="ECO:0007669"/>
    <property type="project" value="UniProtKB-KW"/>
</dbReference>
<keyword evidence="5" id="KW-0547">Nucleotide-binding</keyword>
<dbReference type="PROSITE" id="PS50893">
    <property type="entry name" value="ABC_TRANSPORTER_2"/>
    <property type="match status" value="2"/>
</dbReference>
<dbReference type="RefSeq" id="WP_013875357.1">
    <property type="nucleotide sequence ID" value="NC_015656.1"/>
</dbReference>
<dbReference type="GO" id="GO:0016887">
    <property type="term" value="F:ATP hydrolysis activity"/>
    <property type="evidence" value="ECO:0007669"/>
    <property type="project" value="InterPro"/>
</dbReference>
<keyword evidence="6" id="KW-0067">ATP-binding</keyword>
<dbReference type="PROSITE" id="PS00211">
    <property type="entry name" value="ABC_TRANSPORTER_1"/>
    <property type="match status" value="2"/>
</dbReference>
<keyword evidence="7" id="KW-0472">Membrane</keyword>
<comment type="similarity">
    <text evidence="2">Belongs to the ABC transporter superfamily.</text>
</comment>
<feature type="compositionally biased region" description="Low complexity" evidence="8">
    <location>
        <begin position="751"/>
        <end position="774"/>
    </location>
</feature>
<dbReference type="HOGENOM" id="CLU_000604_86_2_11"/>
<dbReference type="Pfam" id="PF08352">
    <property type="entry name" value="oligo_HPY"/>
    <property type="match status" value="2"/>
</dbReference>
<evidence type="ECO:0000313" key="10">
    <source>
        <dbReference type="EMBL" id="AEH11491.1"/>
    </source>
</evidence>
<keyword evidence="11" id="KW-1185">Reference proteome</keyword>
<dbReference type="InterPro" id="IPR003593">
    <property type="entry name" value="AAA+_ATPase"/>
</dbReference>
<dbReference type="eggNOG" id="COG4608">
    <property type="taxonomic scope" value="Bacteria"/>
</dbReference>
<accession>F8AXS3</accession>
<dbReference type="eggNOG" id="COG0444">
    <property type="taxonomic scope" value="Bacteria"/>
</dbReference>
<evidence type="ECO:0000259" key="9">
    <source>
        <dbReference type="PROSITE" id="PS50893"/>
    </source>
</evidence>
<evidence type="ECO:0000256" key="2">
    <source>
        <dbReference type="ARBA" id="ARBA00005417"/>
    </source>
</evidence>
<dbReference type="SUPFAM" id="SSF52540">
    <property type="entry name" value="P-loop containing nucleoside triphosphate hydrolases"/>
    <property type="match status" value="2"/>
</dbReference>
<dbReference type="CDD" id="cd03257">
    <property type="entry name" value="ABC_NikE_OppD_transporters"/>
    <property type="match status" value="2"/>
</dbReference>
<dbReference type="SMART" id="SM00382">
    <property type="entry name" value="AAA"/>
    <property type="match status" value="2"/>
</dbReference>
<evidence type="ECO:0000256" key="8">
    <source>
        <dbReference type="SAM" id="MobiDB-lite"/>
    </source>
</evidence>
<dbReference type="InterPro" id="IPR027417">
    <property type="entry name" value="P-loop_NTPase"/>
</dbReference>
<dbReference type="AlphaFoldDB" id="F8AXS3"/>
<evidence type="ECO:0000256" key="4">
    <source>
        <dbReference type="ARBA" id="ARBA00022475"/>
    </source>
</evidence>
<dbReference type="InterPro" id="IPR017871">
    <property type="entry name" value="ABC_transporter-like_CS"/>
</dbReference>
<sequence length="783" mass="80363">MSGPAIGGAVDRTVGSTPAGATGPGTSEGLVVDGLSVSYPASGARAAAVDGVSLRVRPGESYGLVGESGSGKSTLAAALAGVLPDGGRVEHGSIHLDGVDVGGLPERDRRRWRAAAFAMVHQGATSSLDPTVRVGAQVAEACRLQGLSRAAARGRALELLAAVRLPEPAVIARRWPHQLSGGQQQRVGIAAALASRPRLLVLDEPTTGLDAAVAREILDLLQVLRQEISAAVVLISHDLALVARRCDRMGVLYAGCLVEEGRAADLLTAPRHPYTAGLVAAAPAVGVTRRERRLLAIAGQPPAPTERPGGCTFADRCALVDQTCRTREPPLAPVPPLPAVPVPAAVSAPAAVVPPDRLAGPGRRPDAYPDEHTVRCHHSDRTTPHLPAQATEVDDAGPGPGPGPGLGPAPDPRPGLLSVRGLSRGYGRTPVLDGIDLDIGYGEVLGLVGESGSGKTTLARALVGLGPDGPGELRLAGRLLPARLSRRSAEDRRRVQMVFQDPDTTLNPRHSVSTVLRRALVTLRGSGTVTDLAGRVQLGPSLLPLRTARLSGGQKQRVAIGRAFAGEPELVVCDEPVSALDVSVQAVVLELLAAARDTGGVSYLFISHDLAVVGYLADRLAVLYQGQIAEVGPTSAVLSGPHHPYTDSLTGDGVPGQVSGRPDSAGRVGCRFAWTCPHRLDGLCDRVAPPVRLLSGPVGAPAHTVRCHLELSDLPRAASTPLAGSGTRVTRVMPAAAGESVTSGRPVAAETSASPASTGTDASTSTDAGTDTTTLTNGKGVRT</sequence>
<evidence type="ECO:0000256" key="7">
    <source>
        <dbReference type="ARBA" id="ARBA00023136"/>
    </source>
</evidence>
<evidence type="ECO:0000256" key="1">
    <source>
        <dbReference type="ARBA" id="ARBA00004202"/>
    </source>
</evidence>
<feature type="domain" description="ABC transporter" evidence="9">
    <location>
        <begin position="32"/>
        <end position="279"/>
    </location>
</feature>
<dbReference type="InterPro" id="IPR003439">
    <property type="entry name" value="ABC_transporter-like_ATP-bd"/>
</dbReference>
<dbReference type="NCBIfam" id="TIGR01727">
    <property type="entry name" value="oligo_HPY"/>
    <property type="match status" value="1"/>
</dbReference>
<comment type="subcellular location">
    <subcellularLocation>
        <location evidence="1">Cell membrane</location>
        <topology evidence="1">Peripheral membrane protein</topology>
    </subcellularLocation>
</comment>
<proteinExistence type="inferred from homology"/>
<dbReference type="Pfam" id="PF00005">
    <property type="entry name" value="ABC_tran"/>
    <property type="match status" value="2"/>
</dbReference>
<feature type="compositionally biased region" description="Pro residues" evidence="8">
    <location>
        <begin position="399"/>
        <end position="413"/>
    </location>
</feature>
<dbReference type="GO" id="GO:0015833">
    <property type="term" value="P:peptide transport"/>
    <property type="evidence" value="ECO:0007669"/>
    <property type="project" value="InterPro"/>
</dbReference>
<protein>
    <submittedName>
        <fullName evidence="10">Oligopeptide/dipeptide ABC transporter, ATPase subunit</fullName>
    </submittedName>
</protein>
<dbReference type="InterPro" id="IPR013563">
    <property type="entry name" value="Oligopep_ABC_C"/>
</dbReference>
<evidence type="ECO:0000256" key="5">
    <source>
        <dbReference type="ARBA" id="ARBA00022741"/>
    </source>
</evidence>
<feature type="region of interest" description="Disordered" evidence="8">
    <location>
        <begin position="353"/>
        <end position="423"/>
    </location>
</feature>
<feature type="domain" description="ABC transporter" evidence="9">
    <location>
        <begin position="417"/>
        <end position="650"/>
    </location>
</feature>
<reference evidence="10 11" key="1">
    <citation type="submission" date="2011-05" db="EMBL/GenBank/DDBJ databases">
        <title>Complete sequence of chromosome of Frankia symbiont of Datisca glomerata.</title>
        <authorList>
            <consortium name="US DOE Joint Genome Institute"/>
            <person name="Lucas S."/>
            <person name="Han J."/>
            <person name="Lapidus A."/>
            <person name="Cheng J.-F."/>
            <person name="Goodwin L."/>
            <person name="Pitluck S."/>
            <person name="Peters L."/>
            <person name="Mikhailova N."/>
            <person name="Chertkov O."/>
            <person name="Teshima H."/>
            <person name="Han C."/>
            <person name="Tapia R."/>
            <person name="Land M."/>
            <person name="Hauser L."/>
            <person name="Kyrpides N."/>
            <person name="Ivanova N."/>
            <person name="Pagani I."/>
            <person name="Berry A."/>
            <person name="Pawlowski K."/>
            <person name="Persson T."/>
            <person name="Vanden Heuvel B."/>
            <person name="Benson D."/>
            <person name="Woyke T."/>
        </authorList>
    </citation>
    <scope>NUCLEOTIDE SEQUENCE [LARGE SCALE GENOMIC DNA]</scope>
    <source>
        <strain evidence="11">4085684</strain>
    </source>
</reference>
<evidence type="ECO:0000256" key="3">
    <source>
        <dbReference type="ARBA" id="ARBA00022448"/>
    </source>
</evidence>
<feature type="compositionally biased region" description="Low complexity" evidence="8">
    <location>
        <begin position="13"/>
        <end position="27"/>
    </location>
</feature>
<keyword evidence="3" id="KW-0813">Transport</keyword>
<dbReference type="GO" id="GO:0005886">
    <property type="term" value="C:plasma membrane"/>
    <property type="evidence" value="ECO:0007669"/>
    <property type="project" value="UniProtKB-SubCell"/>
</dbReference>
<evidence type="ECO:0000256" key="6">
    <source>
        <dbReference type="ARBA" id="ARBA00022840"/>
    </source>
</evidence>
<dbReference type="STRING" id="656024.FsymDg_4228"/>
<dbReference type="Proteomes" id="UP000001549">
    <property type="component" value="Chromosome"/>
</dbReference>
<feature type="compositionally biased region" description="Basic and acidic residues" evidence="8">
    <location>
        <begin position="363"/>
        <end position="383"/>
    </location>
</feature>
<dbReference type="PANTHER" id="PTHR43297:SF2">
    <property type="entry name" value="DIPEPTIDE TRANSPORT ATP-BINDING PROTEIN DPPD"/>
    <property type="match status" value="1"/>
</dbReference>
<dbReference type="InterPro" id="IPR050388">
    <property type="entry name" value="ABC_Ni/Peptide_Import"/>
</dbReference>
<dbReference type="Gene3D" id="3.40.50.300">
    <property type="entry name" value="P-loop containing nucleotide triphosphate hydrolases"/>
    <property type="match status" value="2"/>
</dbReference>
<organism evidence="10 11">
    <name type="scientific">Candidatus Protofrankia datiscae</name>
    <dbReference type="NCBI Taxonomy" id="2716812"/>
    <lineage>
        <taxon>Bacteria</taxon>
        <taxon>Bacillati</taxon>
        <taxon>Actinomycetota</taxon>
        <taxon>Actinomycetes</taxon>
        <taxon>Frankiales</taxon>
        <taxon>Frankiaceae</taxon>
        <taxon>Protofrankia</taxon>
    </lineage>
</organism>
<dbReference type="EMBL" id="CP002801">
    <property type="protein sequence ID" value="AEH11491.1"/>
    <property type="molecule type" value="Genomic_DNA"/>
</dbReference>
<dbReference type="PANTHER" id="PTHR43297">
    <property type="entry name" value="OLIGOPEPTIDE TRANSPORT ATP-BINDING PROTEIN APPD"/>
    <property type="match status" value="1"/>
</dbReference>
<evidence type="ECO:0000313" key="11">
    <source>
        <dbReference type="Proteomes" id="UP000001549"/>
    </source>
</evidence>